<protein>
    <submittedName>
        <fullName evidence="1">Uncharacterized protein</fullName>
    </submittedName>
</protein>
<evidence type="ECO:0000313" key="2">
    <source>
        <dbReference type="Proteomes" id="UP000179807"/>
    </source>
</evidence>
<dbReference type="OrthoDB" id="428577at2759"/>
<accession>A0A1J4KLQ0</accession>
<dbReference type="Proteomes" id="UP000179807">
    <property type="component" value="Unassembled WGS sequence"/>
</dbReference>
<organism evidence="1 2">
    <name type="scientific">Tritrichomonas foetus</name>
    <dbReference type="NCBI Taxonomy" id="1144522"/>
    <lineage>
        <taxon>Eukaryota</taxon>
        <taxon>Metamonada</taxon>
        <taxon>Parabasalia</taxon>
        <taxon>Tritrichomonadida</taxon>
        <taxon>Tritrichomonadidae</taxon>
        <taxon>Tritrichomonas</taxon>
    </lineage>
</organism>
<evidence type="ECO:0000313" key="1">
    <source>
        <dbReference type="EMBL" id="OHT10724.1"/>
    </source>
</evidence>
<dbReference type="EMBL" id="MLAK01000604">
    <property type="protein sequence ID" value="OHT10724.1"/>
    <property type="molecule type" value="Genomic_DNA"/>
</dbReference>
<dbReference type="AlphaFoldDB" id="A0A1J4KLQ0"/>
<reference evidence="1" key="1">
    <citation type="submission" date="2016-10" db="EMBL/GenBank/DDBJ databases">
        <authorList>
            <person name="Benchimol M."/>
            <person name="Almeida L.G."/>
            <person name="Vasconcelos A.T."/>
            <person name="Perreira-Neves A."/>
            <person name="Rosa I.A."/>
            <person name="Tasca T."/>
            <person name="Bogo M.R."/>
            <person name="de Souza W."/>
        </authorList>
    </citation>
    <scope>NUCLEOTIDE SEQUENCE [LARGE SCALE GENOMIC DNA]</scope>
    <source>
        <strain evidence="1">K</strain>
    </source>
</reference>
<sequence length="261" mass="30655">MIIKLSVGINLTFNFPIHLILPMSFLEFCCSRPKVENYAYNVNFNPKPSRIKYTNVSEKPIILFYSKDEKNVEVKIEVNGKISVIYPNCQEKNEENSFALWKIKTHPEGKISLQNDKNPENPYKYSSLFWEGLVEYDFSFANGFIVKKEEVVSFLEEKLREIGLIDNEINEFIIYWLPKLNMFNYLHICFQNEEYTKNARLTITPKPDSLLRVFMTFRGYDEVPEGYTVPPQTFEPFERGDFTVVEWGGLYSPPKEESSKK</sequence>
<comment type="caution">
    <text evidence="1">The sequence shown here is derived from an EMBL/GenBank/DDBJ whole genome shotgun (WGS) entry which is preliminary data.</text>
</comment>
<gene>
    <name evidence="1" type="ORF">TRFO_19956</name>
</gene>
<dbReference type="RefSeq" id="XP_068363860.1">
    <property type="nucleotide sequence ID" value="XM_068501113.1"/>
</dbReference>
<name>A0A1J4KLQ0_9EUKA</name>
<proteinExistence type="predicted"/>
<keyword evidence="2" id="KW-1185">Reference proteome</keyword>
<dbReference type="VEuPathDB" id="TrichDB:TRFO_19956"/>
<dbReference type="GeneID" id="94835817"/>